<feature type="transmembrane region" description="Helical" evidence="6">
    <location>
        <begin position="166"/>
        <end position="183"/>
    </location>
</feature>
<feature type="signal peptide" evidence="7">
    <location>
        <begin position="1"/>
        <end position="29"/>
    </location>
</feature>
<feature type="compositionally biased region" description="Basic residues" evidence="5">
    <location>
        <begin position="60"/>
        <end position="75"/>
    </location>
</feature>
<evidence type="ECO:0000256" key="3">
    <source>
        <dbReference type="ARBA" id="ARBA00022989"/>
    </source>
</evidence>
<keyword evidence="2 6" id="KW-0812">Transmembrane</keyword>
<evidence type="ECO:0000256" key="2">
    <source>
        <dbReference type="ARBA" id="ARBA00022692"/>
    </source>
</evidence>
<dbReference type="Pfam" id="PF02535">
    <property type="entry name" value="Zip"/>
    <property type="match status" value="1"/>
</dbReference>
<keyword evidence="9" id="KW-1185">Reference proteome</keyword>
<accession>A0A328DRM4</accession>
<dbReference type="Proteomes" id="UP000249390">
    <property type="component" value="Unassembled WGS sequence"/>
</dbReference>
<evidence type="ECO:0000256" key="7">
    <source>
        <dbReference type="SAM" id="SignalP"/>
    </source>
</evidence>
<keyword evidence="4 6" id="KW-0472">Membrane</keyword>
<reference evidence="8 9" key="1">
    <citation type="submission" date="2018-06" db="EMBL/GenBank/DDBJ databases">
        <title>The Genome of Cuscuta australis (Dodder) Provides Insight into the Evolution of Plant Parasitism.</title>
        <authorList>
            <person name="Liu H."/>
        </authorList>
    </citation>
    <scope>NUCLEOTIDE SEQUENCE [LARGE SCALE GENOMIC DNA]</scope>
    <source>
        <strain evidence="9">cv. Yunnan</strain>
        <tissue evidence="8">Vines</tissue>
    </source>
</reference>
<feature type="transmembrane region" description="Helical" evidence="6">
    <location>
        <begin position="218"/>
        <end position="234"/>
    </location>
</feature>
<evidence type="ECO:0000313" key="8">
    <source>
        <dbReference type="EMBL" id="RAL48056.1"/>
    </source>
</evidence>
<evidence type="ECO:0000256" key="4">
    <source>
        <dbReference type="ARBA" id="ARBA00023136"/>
    </source>
</evidence>
<name>A0A328DRM4_9ASTE</name>
<dbReference type="EMBL" id="NQVE01000102">
    <property type="protein sequence ID" value="RAL48056.1"/>
    <property type="molecule type" value="Genomic_DNA"/>
</dbReference>
<evidence type="ECO:0000256" key="6">
    <source>
        <dbReference type="SAM" id="Phobius"/>
    </source>
</evidence>
<comment type="caution">
    <text evidence="8">The sequence shown here is derived from an EMBL/GenBank/DDBJ whole genome shotgun (WGS) entry which is preliminary data.</text>
</comment>
<dbReference type="GO" id="GO:0005385">
    <property type="term" value="F:zinc ion transmembrane transporter activity"/>
    <property type="evidence" value="ECO:0007669"/>
    <property type="project" value="TreeGrafter"/>
</dbReference>
<feature type="region of interest" description="Disordered" evidence="5">
    <location>
        <begin position="190"/>
        <end position="212"/>
    </location>
</feature>
<proteinExistence type="predicted"/>
<feature type="chain" id="PRO_5016408204" description="IAA-alanine resistance protein 1" evidence="7">
    <location>
        <begin position="30"/>
        <end position="505"/>
    </location>
</feature>
<evidence type="ECO:0000313" key="9">
    <source>
        <dbReference type="Proteomes" id="UP000249390"/>
    </source>
</evidence>
<feature type="compositionally biased region" description="Basic and acidic residues" evidence="5">
    <location>
        <begin position="192"/>
        <end position="206"/>
    </location>
</feature>
<organism evidence="8 9">
    <name type="scientific">Cuscuta australis</name>
    <dbReference type="NCBI Taxonomy" id="267555"/>
    <lineage>
        <taxon>Eukaryota</taxon>
        <taxon>Viridiplantae</taxon>
        <taxon>Streptophyta</taxon>
        <taxon>Embryophyta</taxon>
        <taxon>Tracheophyta</taxon>
        <taxon>Spermatophyta</taxon>
        <taxon>Magnoliopsida</taxon>
        <taxon>eudicotyledons</taxon>
        <taxon>Gunneridae</taxon>
        <taxon>Pentapetalae</taxon>
        <taxon>asterids</taxon>
        <taxon>lamiids</taxon>
        <taxon>Solanales</taxon>
        <taxon>Convolvulaceae</taxon>
        <taxon>Cuscuteae</taxon>
        <taxon>Cuscuta</taxon>
        <taxon>Cuscuta subgen. Grammica</taxon>
        <taxon>Cuscuta sect. Cleistogrammica</taxon>
    </lineage>
</organism>
<dbReference type="GO" id="GO:0006882">
    <property type="term" value="P:intracellular zinc ion homeostasis"/>
    <property type="evidence" value="ECO:0007669"/>
    <property type="project" value="TreeGrafter"/>
</dbReference>
<dbReference type="InterPro" id="IPR003689">
    <property type="entry name" value="ZIP"/>
</dbReference>
<feature type="transmembrane region" description="Helical" evidence="6">
    <location>
        <begin position="484"/>
        <end position="504"/>
    </location>
</feature>
<feature type="compositionally biased region" description="Basic and acidic residues" evidence="5">
    <location>
        <begin position="337"/>
        <end position="350"/>
    </location>
</feature>
<feature type="region of interest" description="Disordered" evidence="5">
    <location>
        <begin position="38"/>
        <end position="80"/>
    </location>
</feature>
<protein>
    <recommendedName>
        <fullName evidence="10">IAA-alanine resistance protein 1</fullName>
    </recommendedName>
</protein>
<evidence type="ECO:0000256" key="5">
    <source>
        <dbReference type="SAM" id="MobiDB-lite"/>
    </source>
</evidence>
<gene>
    <name evidence="8" type="ORF">DM860_017847</name>
</gene>
<dbReference type="AlphaFoldDB" id="A0A328DRM4"/>
<keyword evidence="3 6" id="KW-1133">Transmembrane helix</keyword>
<feature type="region of interest" description="Disordered" evidence="5">
    <location>
        <begin position="326"/>
        <end position="352"/>
    </location>
</feature>
<feature type="transmembrane region" description="Helical" evidence="6">
    <location>
        <begin position="127"/>
        <end position="154"/>
    </location>
</feature>
<feature type="transmembrane region" description="Helical" evidence="6">
    <location>
        <begin position="422"/>
        <end position="442"/>
    </location>
</feature>
<feature type="transmembrane region" description="Helical" evidence="6">
    <location>
        <begin position="454"/>
        <end position="472"/>
    </location>
</feature>
<evidence type="ECO:0008006" key="10">
    <source>
        <dbReference type="Google" id="ProtNLM"/>
    </source>
</evidence>
<keyword evidence="7" id="KW-0732">Signal</keyword>
<dbReference type="GO" id="GO:0016020">
    <property type="term" value="C:membrane"/>
    <property type="evidence" value="ECO:0007669"/>
    <property type="project" value="UniProtKB-SubCell"/>
</dbReference>
<feature type="compositionally biased region" description="Polar residues" evidence="5">
    <location>
        <begin position="293"/>
        <end position="302"/>
    </location>
</feature>
<comment type="subcellular location">
    <subcellularLocation>
        <location evidence="1">Membrane</location>
        <topology evidence="1">Multi-pass membrane protein</topology>
    </subcellularLocation>
</comment>
<sequence>MAVHLSQICGILCVLLLVTGLCVFSLVHGHSDGDARGQCSNGHDRHHHHRHSGEAALHEHSHRHDPHHQCTHGHHGGADVKKRKLLPEELAEEEDLKMYGFWEPDEDHHLHHHDHAHVESELSGIGLWLHAMSCSLLVSLASLVCLFILPIFFLNGKPSNTIVDSLALFGAGAMLGDAFLHQLPHAFGGNHSHSESHVDHSHDHGHSGHSHSHSLKDLSVGISILAGIFLFLIVEKLVRYVEERSGGANAWGHGHHHHKQIKKLKVDNNLDNDDLQGLPHKKTGSLPEDKESGGSSTDSQSAKILDREDSKNAVLRKRNIGVENAELENSENASEVSEDKANSIKDEEPAKSPSSLVFGYLNLVSDGVHNFTDGMALGSAFLLYGSVGGWSRTLFLLAHELPQEIGDFGILVRSGFSVSKALFFNLLSALVALAGTALALVVGQDPGQSSLIEGFTAGGFIYVAVAGVLAETNGGGRSSSVRSGAIQLVSLALGMSVALSISLIE</sequence>
<dbReference type="PANTHER" id="PTHR16950">
    <property type="entry name" value="ZINC TRANSPORTER SLC39A7 HISTIDINE-RICH MEMBRANE PROTEIN KE4"/>
    <property type="match status" value="1"/>
</dbReference>
<feature type="region of interest" description="Disordered" evidence="5">
    <location>
        <begin position="269"/>
        <end position="308"/>
    </location>
</feature>
<evidence type="ECO:0000256" key="1">
    <source>
        <dbReference type="ARBA" id="ARBA00004141"/>
    </source>
</evidence>
<dbReference type="PANTHER" id="PTHR16950:SF16">
    <property type="entry name" value="ZINC TRANSPORTER ZIP13"/>
    <property type="match status" value="1"/>
</dbReference>